<dbReference type="Proteomes" id="UP000009231">
    <property type="component" value="Chromosome"/>
</dbReference>
<dbReference type="GO" id="GO:0006400">
    <property type="term" value="P:tRNA modification"/>
    <property type="evidence" value="ECO:0007669"/>
    <property type="project" value="InterPro"/>
</dbReference>
<accession>F6D2L1</accession>
<dbReference type="eggNOG" id="arCOG00084">
    <property type="taxonomic scope" value="Archaea"/>
</dbReference>
<evidence type="ECO:0000313" key="4">
    <source>
        <dbReference type="Proteomes" id="UP000009231"/>
    </source>
</evidence>
<name>F6D2L1_METPW</name>
<reference evidence="3 4" key="1">
    <citation type="journal article" date="2014" name="Int. J. Syst. Evol. Microbiol.">
        <title>Methanobacterium paludis sp. nov. and a novel strain of Methanobacterium lacus isolated from northern peatlands.</title>
        <authorList>
            <person name="Cadillo-Quiroz H."/>
            <person name="Brauer S.L."/>
            <person name="Goodson N."/>
            <person name="Yavitt J.B."/>
            <person name="Zinder S.H."/>
        </authorList>
    </citation>
    <scope>NUCLEOTIDE SEQUENCE [LARGE SCALE GENOMIC DNA]</scope>
    <source>
        <strain evidence="4">DSM 25820 / JCM 18151 / SWAN1</strain>
    </source>
</reference>
<proteinExistence type="predicted"/>
<dbReference type="HOGENOM" id="CLU_097042_1_0_2"/>
<dbReference type="PROSITE" id="PS51165">
    <property type="entry name" value="THUMP"/>
    <property type="match status" value="1"/>
</dbReference>
<sequence length="250" mass="28919">MTLDNKNIEINGRMGAITERGVFKDEKIRPNEYFDLLVTFQSHNENFEGEELFGIEEIEMALQSREITCYIKESECLNGVLVELNMDPVTAAMKIMDSPTRFLHKIIIINKVVRTRMDYILEKVVELAMNKMAEDDTFAVRCDLMGRRLIKSEEELFNMVTQELIEKLNFKCDEINPDWVVQIEVIGENTGISVLKPTELFKKSLNNLEGFKEDIYGSEESINDLDNINLNSKLLSVFFILMLSFFTLSM</sequence>
<feature type="domain" description="THUMP" evidence="2">
    <location>
        <begin position="90"/>
        <end position="196"/>
    </location>
</feature>
<dbReference type="RefSeq" id="WP_013825447.1">
    <property type="nucleotide sequence ID" value="NC_015574.1"/>
</dbReference>
<dbReference type="SUPFAM" id="SSF143437">
    <property type="entry name" value="THUMP domain-like"/>
    <property type="match status" value="1"/>
</dbReference>
<dbReference type="Pfam" id="PF02926">
    <property type="entry name" value="THUMP"/>
    <property type="match status" value="1"/>
</dbReference>
<evidence type="ECO:0000256" key="1">
    <source>
        <dbReference type="PROSITE-ProRule" id="PRU00529"/>
    </source>
</evidence>
<dbReference type="GO" id="GO:0003723">
    <property type="term" value="F:RNA binding"/>
    <property type="evidence" value="ECO:0007669"/>
    <property type="project" value="UniProtKB-UniRule"/>
</dbReference>
<dbReference type="EMBL" id="CP002772">
    <property type="protein sequence ID" value="AEG17945.1"/>
    <property type="molecule type" value="Genomic_DNA"/>
</dbReference>
<organism evidence="3 4">
    <name type="scientific">Methanobacterium paludis (strain DSM 25820 / JCM 18151 / SWAN1)</name>
    <dbReference type="NCBI Taxonomy" id="868131"/>
    <lineage>
        <taxon>Archaea</taxon>
        <taxon>Methanobacteriati</taxon>
        <taxon>Methanobacteriota</taxon>
        <taxon>Methanomada group</taxon>
        <taxon>Methanobacteria</taxon>
        <taxon>Methanobacteriales</taxon>
        <taxon>Methanobacteriaceae</taxon>
        <taxon>Methanobacterium</taxon>
    </lineage>
</organism>
<dbReference type="InterPro" id="IPR040183">
    <property type="entry name" value="THUMPD1-like"/>
</dbReference>
<dbReference type="GeneID" id="10668422"/>
<keyword evidence="1" id="KW-0694">RNA-binding</keyword>
<protein>
    <submittedName>
        <fullName evidence="3">THUMP domain-containing protein</fullName>
    </submittedName>
</protein>
<dbReference type="AlphaFoldDB" id="F6D2L1"/>
<evidence type="ECO:0000259" key="2">
    <source>
        <dbReference type="PROSITE" id="PS51165"/>
    </source>
</evidence>
<dbReference type="STRING" id="868131.MSWAN_0920"/>
<dbReference type="KEGG" id="mew:MSWAN_0920"/>
<gene>
    <name evidence="3" type="ordered locus">MSWAN_0920</name>
</gene>
<dbReference type="CDD" id="cd11717">
    <property type="entry name" value="THUMP_THUMPD1_like"/>
    <property type="match status" value="1"/>
</dbReference>
<evidence type="ECO:0000313" key="3">
    <source>
        <dbReference type="EMBL" id="AEG17945.1"/>
    </source>
</evidence>
<dbReference type="InterPro" id="IPR004114">
    <property type="entry name" value="THUMP_dom"/>
</dbReference>
<keyword evidence="4" id="KW-1185">Reference proteome</keyword>